<proteinExistence type="predicted"/>
<dbReference type="Gene3D" id="2.10.260.10">
    <property type="match status" value="1"/>
</dbReference>
<name>A0A2M7AS37_9BACT</name>
<accession>A0A2M7AS37</accession>
<protein>
    <recommendedName>
        <fullName evidence="3">SpoVT-AbrB domain-containing protein</fullName>
    </recommendedName>
</protein>
<dbReference type="InterPro" id="IPR037914">
    <property type="entry name" value="SpoVT-AbrB_sf"/>
</dbReference>
<evidence type="ECO:0000313" key="2">
    <source>
        <dbReference type="Proteomes" id="UP000231407"/>
    </source>
</evidence>
<dbReference type="AlphaFoldDB" id="A0A2M7AS37"/>
<evidence type="ECO:0008006" key="3">
    <source>
        <dbReference type="Google" id="ProtNLM"/>
    </source>
</evidence>
<dbReference type="SUPFAM" id="SSF89447">
    <property type="entry name" value="AbrB/MazE/MraZ-like"/>
    <property type="match status" value="1"/>
</dbReference>
<gene>
    <name evidence="1" type="ORF">COS78_02290</name>
</gene>
<dbReference type="EMBL" id="PEWA01000027">
    <property type="protein sequence ID" value="PIU73438.1"/>
    <property type="molecule type" value="Genomic_DNA"/>
</dbReference>
<sequence length="66" mass="7419">MAVTRKVIKTGNSLCVTLPTKIIKSLDIKEGDLARFKFKYSKASITYTFTGHPRQLSLDIKKNDST</sequence>
<comment type="caution">
    <text evidence="1">The sequence shown here is derived from an EMBL/GenBank/DDBJ whole genome shotgun (WGS) entry which is preliminary data.</text>
</comment>
<reference evidence="2" key="1">
    <citation type="submission" date="2017-09" db="EMBL/GenBank/DDBJ databases">
        <title>Depth-based differentiation of microbial function through sediment-hosted aquifers and enrichment of novel symbionts in the deep terrestrial subsurface.</title>
        <authorList>
            <person name="Probst A.J."/>
            <person name="Ladd B."/>
            <person name="Jarett J.K."/>
            <person name="Geller-Mcgrath D.E."/>
            <person name="Sieber C.M.K."/>
            <person name="Emerson J.B."/>
            <person name="Anantharaman K."/>
            <person name="Thomas B.C."/>
            <person name="Malmstrom R."/>
            <person name="Stieglmeier M."/>
            <person name="Klingl A."/>
            <person name="Woyke T."/>
            <person name="Ryan C.M."/>
            <person name="Banfield J.F."/>
        </authorList>
    </citation>
    <scope>NUCLEOTIDE SEQUENCE [LARGE SCALE GENOMIC DNA]</scope>
</reference>
<organism evidence="1 2">
    <name type="scientific">Candidatus Shapirobacteria bacterium CG06_land_8_20_14_3_00_40_12</name>
    <dbReference type="NCBI Taxonomy" id="1974881"/>
    <lineage>
        <taxon>Bacteria</taxon>
        <taxon>Candidatus Shapironibacteriota</taxon>
    </lineage>
</organism>
<dbReference type="Proteomes" id="UP000231407">
    <property type="component" value="Unassembled WGS sequence"/>
</dbReference>
<evidence type="ECO:0000313" key="1">
    <source>
        <dbReference type="EMBL" id="PIU73438.1"/>
    </source>
</evidence>